<protein>
    <submittedName>
        <fullName evidence="1">Uncharacterized protein</fullName>
    </submittedName>
</protein>
<gene>
    <name evidence="1" type="ORF">IWQ57_000935</name>
</gene>
<comment type="caution">
    <text evidence="1">The sequence shown here is derived from an EMBL/GenBank/DDBJ whole genome shotgun (WGS) entry which is preliminary data.</text>
</comment>
<accession>A0ACC1K5U0</accession>
<keyword evidence="2" id="KW-1185">Reference proteome</keyword>
<dbReference type="Proteomes" id="UP001140234">
    <property type="component" value="Unassembled WGS sequence"/>
</dbReference>
<reference evidence="1" key="1">
    <citation type="submission" date="2022-07" db="EMBL/GenBank/DDBJ databases">
        <title>Phylogenomic reconstructions and comparative analyses of Kickxellomycotina fungi.</title>
        <authorList>
            <person name="Reynolds N.K."/>
            <person name="Stajich J.E."/>
            <person name="Barry K."/>
            <person name="Grigoriev I.V."/>
            <person name="Crous P."/>
            <person name="Smith M.E."/>
        </authorList>
    </citation>
    <scope>NUCLEOTIDE SEQUENCE</scope>
    <source>
        <strain evidence="1">CBS 109366</strain>
    </source>
</reference>
<organism evidence="1 2">
    <name type="scientific">Coemansia nantahalensis</name>
    <dbReference type="NCBI Taxonomy" id="2789366"/>
    <lineage>
        <taxon>Eukaryota</taxon>
        <taxon>Fungi</taxon>
        <taxon>Fungi incertae sedis</taxon>
        <taxon>Zoopagomycota</taxon>
        <taxon>Kickxellomycotina</taxon>
        <taxon>Kickxellomycetes</taxon>
        <taxon>Kickxellales</taxon>
        <taxon>Kickxellaceae</taxon>
        <taxon>Coemansia</taxon>
    </lineage>
</organism>
<evidence type="ECO:0000313" key="2">
    <source>
        <dbReference type="Proteomes" id="UP001140234"/>
    </source>
</evidence>
<dbReference type="EMBL" id="JANBUJ010000124">
    <property type="protein sequence ID" value="KAJ2774203.1"/>
    <property type="molecule type" value="Genomic_DNA"/>
</dbReference>
<sequence>MLRATQAIRVCRFHAGVRAAKAGRSRHEPNVPAKGSAVSQRAHARGRIEEVKDSLRQRQYVLDNFEVPGKFQKFLTGKMRKREVARWDRKLAGPDEDGLVRVAARSVVVDAQLQDRKAEMLSGQIKRILEAHLASGQLPVRQLSMQHWEITEVIVAPSLRSAVCYYQLTGGGAREKTRPYHVRQAIQDAAAYLSAVVNQELGKGAGRSIGATRPVRVRFVNGVVTADLASAMQAEIQAHDQPRGPPAQPDSRQE</sequence>
<name>A0ACC1K5U0_9FUNG</name>
<evidence type="ECO:0000313" key="1">
    <source>
        <dbReference type="EMBL" id="KAJ2774203.1"/>
    </source>
</evidence>
<proteinExistence type="predicted"/>